<sequence>MRATNLRHLVVASRISAPRHIRATSTSQIRGVDEHHAYCRDFVQKHDYEAYLVSHLYPTDKRKGYFAIKAFYDELATVQDNVSSPIIGEMRMQFWRDAVKSLAVGRPPHHPIALALHDISQSTSLQSYHMRRIVDARAQELQGSSHLTVDSLIAHAESTTATHYYLLLSLLDLSSDTLSHAASHLGIAHCISTLLRALPFHASKGRMVIPAEITAKHGVSQEEVFRKGPASKGIDDAVFDLATIANDHITTAREMFSDSAGKVPRVATPIFGAGVPIASFLERLEAVDFNAFHPTLQLRRWNLPWRVWRSYYQRTF</sequence>
<evidence type="ECO:0000256" key="1">
    <source>
        <dbReference type="ARBA" id="ARBA00001805"/>
    </source>
</evidence>
<gene>
    <name evidence="4" type="ORF">EDB92DRAFT_1791638</name>
</gene>
<dbReference type="EC" id="2.5.1.32" evidence="2"/>
<evidence type="ECO:0000256" key="2">
    <source>
        <dbReference type="ARBA" id="ARBA00012396"/>
    </source>
</evidence>
<dbReference type="GO" id="GO:0016117">
    <property type="term" value="P:carotenoid biosynthetic process"/>
    <property type="evidence" value="ECO:0007669"/>
    <property type="project" value="UniProtKB-KW"/>
</dbReference>
<evidence type="ECO:0000313" key="4">
    <source>
        <dbReference type="EMBL" id="KAH8998471.1"/>
    </source>
</evidence>
<evidence type="ECO:0000313" key="5">
    <source>
        <dbReference type="Proteomes" id="UP001201163"/>
    </source>
</evidence>
<dbReference type="Proteomes" id="UP001201163">
    <property type="component" value="Unassembled WGS sequence"/>
</dbReference>
<dbReference type="EMBL" id="JAKELL010000005">
    <property type="protein sequence ID" value="KAH8998471.1"/>
    <property type="molecule type" value="Genomic_DNA"/>
</dbReference>
<keyword evidence="3" id="KW-0125">Carotenoid biosynthesis</keyword>
<organism evidence="4 5">
    <name type="scientific">Lactarius akahatsu</name>
    <dbReference type="NCBI Taxonomy" id="416441"/>
    <lineage>
        <taxon>Eukaryota</taxon>
        <taxon>Fungi</taxon>
        <taxon>Dikarya</taxon>
        <taxon>Basidiomycota</taxon>
        <taxon>Agaricomycotina</taxon>
        <taxon>Agaricomycetes</taxon>
        <taxon>Russulales</taxon>
        <taxon>Russulaceae</taxon>
        <taxon>Lactarius</taxon>
    </lineage>
</organism>
<evidence type="ECO:0000256" key="3">
    <source>
        <dbReference type="ARBA" id="ARBA00022746"/>
    </source>
</evidence>
<dbReference type="InterPro" id="IPR002060">
    <property type="entry name" value="Squ/phyt_synthse"/>
</dbReference>
<protein>
    <recommendedName>
        <fullName evidence="2">15-cis-phytoene synthase</fullName>
        <ecNumber evidence="2">2.5.1.32</ecNumber>
    </recommendedName>
</protein>
<proteinExistence type="predicted"/>
<dbReference type="InterPro" id="IPR008949">
    <property type="entry name" value="Isoprenoid_synthase_dom_sf"/>
</dbReference>
<dbReference type="Pfam" id="PF00494">
    <property type="entry name" value="SQS_PSY"/>
    <property type="match status" value="1"/>
</dbReference>
<keyword evidence="5" id="KW-1185">Reference proteome</keyword>
<reference evidence="4" key="1">
    <citation type="submission" date="2022-01" db="EMBL/GenBank/DDBJ databases">
        <title>Comparative genomics reveals a dynamic genome evolution in the ectomycorrhizal milk-cap (Lactarius) mushrooms.</title>
        <authorList>
            <consortium name="DOE Joint Genome Institute"/>
            <person name="Lebreton A."/>
            <person name="Tang N."/>
            <person name="Kuo A."/>
            <person name="LaButti K."/>
            <person name="Drula E."/>
            <person name="Barry K."/>
            <person name="Clum A."/>
            <person name="Lipzen A."/>
            <person name="Mousain D."/>
            <person name="Ng V."/>
            <person name="Wang R."/>
            <person name="Wang X."/>
            <person name="Dai Y."/>
            <person name="Henrissat B."/>
            <person name="Grigoriev I.V."/>
            <person name="Guerin-Laguette A."/>
            <person name="Yu F."/>
            <person name="Martin F.M."/>
        </authorList>
    </citation>
    <scope>NUCLEOTIDE SEQUENCE</scope>
    <source>
        <strain evidence="4">QP</strain>
    </source>
</reference>
<dbReference type="PANTHER" id="PTHR31480">
    <property type="entry name" value="BIFUNCTIONAL LYCOPENE CYCLASE/PHYTOENE SYNTHASE"/>
    <property type="match status" value="1"/>
</dbReference>
<dbReference type="SUPFAM" id="SSF48576">
    <property type="entry name" value="Terpenoid synthases"/>
    <property type="match status" value="1"/>
</dbReference>
<dbReference type="Gene3D" id="1.10.600.10">
    <property type="entry name" value="Farnesyl Diphosphate Synthase"/>
    <property type="match status" value="1"/>
</dbReference>
<dbReference type="AlphaFoldDB" id="A0AAD4LTE0"/>
<comment type="caution">
    <text evidence="4">The sequence shown here is derived from an EMBL/GenBank/DDBJ whole genome shotgun (WGS) entry which is preliminary data.</text>
</comment>
<comment type="catalytic activity">
    <reaction evidence="1">
        <text>2 (2E,6E,10E)-geranylgeranyl diphosphate = 15-cis-phytoene + 2 diphosphate</text>
        <dbReference type="Rhea" id="RHEA:34475"/>
        <dbReference type="ChEBI" id="CHEBI:27787"/>
        <dbReference type="ChEBI" id="CHEBI:33019"/>
        <dbReference type="ChEBI" id="CHEBI:58756"/>
        <dbReference type="EC" id="2.5.1.32"/>
    </reaction>
</comment>
<accession>A0AAD4LTE0</accession>
<name>A0AAD4LTE0_9AGAM</name>